<accession>A0A1M4WQH5</accession>
<evidence type="ECO:0000313" key="1">
    <source>
        <dbReference type="EMBL" id="SHE83489.1"/>
    </source>
</evidence>
<name>A0A1M4WQH5_9CLOT</name>
<dbReference type="STRING" id="1122155.SAMN02745158_01668"/>
<reference evidence="1 2" key="1">
    <citation type="submission" date="2016-11" db="EMBL/GenBank/DDBJ databases">
        <authorList>
            <person name="Jaros S."/>
            <person name="Januszkiewicz K."/>
            <person name="Wedrychowicz H."/>
        </authorList>
    </citation>
    <scope>NUCLEOTIDE SEQUENCE [LARGE SCALE GENOMIC DNA]</scope>
    <source>
        <strain evidence="1 2">DSM 17459</strain>
    </source>
</reference>
<organism evidence="1 2">
    <name type="scientific">Lactonifactor longoviformis DSM 17459</name>
    <dbReference type="NCBI Taxonomy" id="1122155"/>
    <lineage>
        <taxon>Bacteria</taxon>
        <taxon>Bacillati</taxon>
        <taxon>Bacillota</taxon>
        <taxon>Clostridia</taxon>
        <taxon>Eubacteriales</taxon>
        <taxon>Clostridiaceae</taxon>
        <taxon>Lactonifactor</taxon>
    </lineage>
</organism>
<keyword evidence="2" id="KW-1185">Reference proteome</keyword>
<protein>
    <submittedName>
        <fullName evidence="1">Uncharacterized protein</fullName>
    </submittedName>
</protein>
<dbReference type="Proteomes" id="UP000184245">
    <property type="component" value="Unassembled WGS sequence"/>
</dbReference>
<dbReference type="EMBL" id="FQVI01000007">
    <property type="protein sequence ID" value="SHE83489.1"/>
    <property type="molecule type" value="Genomic_DNA"/>
</dbReference>
<gene>
    <name evidence="1" type="ORF">SAMN02745158_01668</name>
</gene>
<evidence type="ECO:0000313" key="2">
    <source>
        <dbReference type="Proteomes" id="UP000184245"/>
    </source>
</evidence>
<dbReference type="RefSeq" id="WP_072850802.1">
    <property type="nucleotide sequence ID" value="NZ_FQVI01000007.1"/>
</dbReference>
<sequence length="113" mass="13602">MDPRDQKFLESGQGRIKLDIALERYFSGEVFDEELRNRYERYLKSRIRPMMERLIEEENMELLTRTAKLGWLQTELIDSFITMAADRGRIGAMTFLLHWKEQNSSFEDEEFPF</sequence>
<dbReference type="AlphaFoldDB" id="A0A1M4WQH5"/>
<dbReference type="OrthoDB" id="1976662at2"/>
<proteinExistence type="predicted"/>